<comment type="caution">
    <text evidence="1">The sequence shown here is derived from an EMBL/GenBank/DDBJ whole genome shotgun (WGS) entry which is preliminary data.</text>
</comment>
<evidence type="ECO:0000313" key="1">
    <source>
        <dbReference type="EMBL" id="PNM76929.1"/>
    </source>
</evidence>
<dbReference type="EMBL" id="LOSH02000002">
    <property type="protein sequence ID" value="PNM76929.1"/>
    <property type="molecule type" value="Genomic_DNA"/>
</dbReference>
<accession>A0ABX4X0J4</accession>
<dbReference type="Proteomes" id="UP000054370">
    <property type="component" value="Unassembled WGS sequence"/>
</dbReference>
<evidence type="ECO:0000313" key="2">
    <source>
        <dbReference type="Proteomes" id="UP000054370"/>
    </source>
</evidence>
<gene>
    <name evidence="1" type="ORF">AL548_007375</name>
</gene>
<name>A0ABX4X0J4_VIBVL</name>
<protein>
    <submittedName>
        <fullName evidence="1">Uncharacterized protein</fullName>
    </submittedName>
</protein>
<keyword evidence="2" id="KW-1185">Reference proteome</keyword>
<sequence>MEHSRSRVRVLAKDNILYLDECQRHLYPTQHPSPTPVKRLLVTPNDKEAFSISISISKTSQRGV</sequence>
<proteinExistence type="predicted"/>
<reference evidence="1" key="1">
    <citation type="submission" date="2017-12" db="EMBL/GenBank/DDBJ databases">
        <title>FDA dAtabase for Regulatory Grade micrObial Sequences (FDA-ARGOS): Supporting development and validation of Infectious Disease Dx tests.</title>
        <authorList>
            <person name="Hoffmann M."/>
            <person name="Allard M."/>
            <person name="Evans P."/>
            <person name="Brown E."/>
            <person name="Tallon L.J."/>
            <person name="Sadzewicz L."/>
            <person name="Sengamalay N."/>
            <person name="Ott S."/>
            <person name="Godinez A."/>
            <person name="Nagaraj S."/>
            <person name="Vavikolanu K."/>
            <person name="Aluvathingal J."/>
            <person name="Nadendla S."/>
            <person name="Hobson J."/>
            <person name="Sichtig H."/>
        </authorList>
    </citation>
    <scope>NUCLEOTIDE SEQUENCE [LARGE SCALE GENOMIC DNA]</scope>
    <source>
        <strain evidence="1">FDAARGOS_118</strain>
    </source>
</reference>
<organism evidence="1 2">
    <name type="scientific">Vibrio vulnificus</name>
    <dbReference type="NCBI Taxonomy" id="672"/>
    <lineage>
        <taxon>Bacteria</taxon>
        <taxon>Pseudomonadati</taxon>
        <taxon>Pseudomonadota</taxon>
        <taxon>Gammaproteobacteria</taxon>
        <taxon>Vibrionales</taxon>
        <taxon>Vibrionaceae</taxon>
        <taxon>Vibrio</taxon>
    </lineage>
</organism>